<evidence type="ECO:0000313" key="1">
    <source>
        <dbReference type="EMBL" id="KAG0440386.1"/>
    </source>
</evidence>
<name>A0AC60QTQ5_IXOPE</name>
<accession>A0AC60QTQ5</accession>
<dbReference type="EMBL" id="JABSTQ010005011">
    <property type="protein sequence ID" value="KAG0440386.1"/>
    <property type="molecule type" value="Genomic_DNA"/>
</dbReference>
<comment type="caution">
    <text evidence="1">The sequence shown here is derived from an EMBL/GenBank/DDBJ whole genome shotgun (WGS) entry which is preliminary data.</text>
</comment>
<feature type="non-terminal residue" evidence="1">
    <location>
        <position position="1"/>
    </location>
</feature>
<gene>
    <name evidence="1" type="ORF">HPB47_016308</name>
</gene>
<keyword evidence="2" id="KW-1185">Reference proteome</keyword>
<dbReference type="Proteomes" id="UP000805193">
    <property type="component" value="Unassembled WGS sequence"/>
</dbReference>
<reference evidence="1 2" key="1">
    <citation type="journal article" date="2020" name="Cell">
        <title>Large-Scale Comparative Analyses of Tick Genomes Elucidate Their Genetic Diversity and Vector Capacities.</title>
        <authorList>
            <consortium name="Tick Genome and Microbiome Consortium (TIGMIC)"/>
            <person name="Jia N."/>
            <person name="Wang J."/>
            <person name="Shi W."/>
            <person name="Du L."/>
            <person name="Sun Y."/>
            <person name="Zhan W."/>
            <person name="Jiang J.F."/>
            <person name="Wang Q."/>
            <person name="Zhang B."/>
            <person name="Ji P."/>
            <person name="Bell-Sakyi L."/>
            <person name="Cui X.M."/>
            <person name="Yuan T.T."/>
            <person name="Jiang B.G."/>
            <person name="Yang W.F."/>
            <person name="Lam T.T."/>
            <person name="Chang Q.C."/>
            <person name="Ding S.J."/>
            <person name="Wang X.J."/>
            <person name="Zhu J.G."/>
            <person name="Ruan X.D."/>
            <person name="Zhao L."/>
            <person name="Wei J.T."/>
            <person name="Ye R.Z."/>
            <person name="Que T.C."/>
            <person name="Du C.H."/>
            <person name="Zhou Y.H."/>
            <person name="Cheng J.X."/>
            <person name="Dai P.F."/>
            <person name="Guo W.B."/>
            <person name="Han X.H."/>
            <person name="Huang E.J."/>
            <person name="Li L.F."/>
            <person name="Wei W."/>
            <person name="Gao Y.C."/>
            <person name="Liu J.Z."/>
            <person name="Shao H.Z."/>
            <person name="Wang X."/>
            <person name="Wang C.C."/>
            <person name="Yang T.C."/>
            <person name="Huo Q.B."/>
            <person name="Li W."/>
            <person name="Chen H.Y."/>
            <person name="Chen S.E."/>
            <person name="Zhou L.G."/>
            <person name="Ni X.B."/>
            <person name="Tian J.H."/>
            <person name="Sheng Y."/>
            <person name="Liu T."/>
            <person name="Pan Y.S."/>
            <person name="Xia L.Y."/>
            <person name="Li J."/>
            <person name="Zhao F."/>
            <person name="Cao W.C."/>
        </authorList>
    </citation>
    <scope>NUCLEOTIDE SEQUENCE [LARGE SCALE GENOMIC DNA]</scope>
    <source>
        <strain evidence="1">Iper-2018</strain>
    </source>
</reference>
<proteinExistence type="predicted"/>
<organism evidence="1 2">
    <name type="scientific">Ixodes persulcatus</name>
    <name type="common">Taiga tick</name>
    <dbReference type="NCBI Taxonomy" id="34615"/>
    <lineage>
        <taxon>Eukaryota</taxon>
        <taxon>Metazoa</taxon>
        <taxon>Ecdysozoa</taxon>
        <taxon>Arthropoda</taxon>
        <taxon>Chelicerata</taxon>
        <taxon>Arachnida</taxon>
        <taxon>Acari</taxon>
        <taxon>Parasitiformes</taxon>
        <taxon>Ixodida</taxon>
        <taxon>Ixodoidea</taxon>
        <taxon>Ixodidae</taxon>
        <taxon>Ixodinae</taxon>
        <taxon>Ixodes</taxon>
    </lineage>
</organism>
<evidence type="ECO:0000313" key="2">
    <source>
        <dbReference type="Proteomes" id="UP000805193"/>
    </source>
</evidence>
<protein>
    <submittedName>
        <fullName evidence="1">Uncharacterized protein</fullName>
    </submittedName>
</protein>
<sequence length="300" mass="33663">PDHMHVTLGNQIAAGYHFTVEGTVSPNADKLAISVLRSPDVHDDVLVGIRCQFEGEKQMVRRTKQEGVWLEEQLETQFPFALGEPFTMDVAVLEKEFHMAVNGQTLPPYNHKVFYGQGQFICIDKNVTVKNIRVCSISHPKHWTSKPPNVKQASLIFHRSDAPASRQIMLDVGQCYYIQGTPPLHSKTFKITFAKGDTENAEALLVLEPVLLENRVFVYDGSPEQRGNGLHADIRIGRLFSCRIDVGVDSYKVWVNTLVSDDNVDAYEVKHRLPITEALFLNVFGHIKNVSALKAVEEVA</sequence>